<reference evidence="1" key="2">
    <citation type="submission" date="2022-01" db="EMBL/GenBank/DDBJ databases">
        <authorList>
            <person name="Yamashiro T."/>
            <person name="Shiraishi A."/>
            <person name="Satake H."/>
            <person name="Nakayama K."/>
        </authorList>
    </citation>
    <scope>NUCLEOTIDE SEQUENCE</scope>
</reference>
<dbReference type="EMBL" id="BQNB010014883">
    <property type="protein sequence ID" value="GJT33499.1"/>
    <property type="molecule type" value="Genomic_DNA"/>
</dbReference>
<dbReference type="PANTHER" id="PTHR11439:SF470">
    <property type="entry name" value="CYSTEINE-RICH RLK (RECEPTOR-LIKE PROTEIN KINASE) 8"/>
    <property type="match status" value="1"/>
</dbReference>
<accession>A0ABQ5D3D3</accession>
<evidence type="ECO:0000313" key="2">
    <source>
        <dbReference type="Proteomes" id="UP001151760"/>
    </source>
</evidence>
<sequence>MVIVRTLLVTAVQHNWHIAQLDINNAFLHGDLHEEVNKDFLAQVVNTKGITMSQREYALELLQNAEVLDLKPSHILVDPIAKLNDSDGELLDDLSQYRTLVGKLLYLTITRPDLSYVAYCLSLISHNLRTPHVKALIKVLRYIKLCPGQGFFFPNDTTFQPKLIVIVTEQVVKQQEGLPLVSASSLVHVLSLSNLRNNQLSQDPL</sequence>
<dbReference type="PANTHER" id="PTHR11439">
    <property type="entry name" value="GAG-POL-RELATED RETROTRANSPOSON"/>
    <property type="match status" value="1"/>
</dbReference>
<name>A0ABQ5D3D3_9ASTR</name>
<proteinExistence type="predicted"/>
<comment type="caution">
    <text evidence="1">The sequence shown here is derived from an EMBL/GenBank/DDBJ whole genome shotgun (WGS) entry which is preliminary data.</text>
</comment>
<evidence type="ECO:0000313" key="1">
    <source>
        <dbReference type="EMBL" id="GJT33499.1"/>
    </source>
</evidence>
<reference evidence="1" key="1">
    <citation type="journal article" date="2022" name="Int. J. Mol. Sci.">
        <title>Draft Genome of Tanacetum Coccineum: Genomic Comparison of Closely Related Tanacetum-Family Plants.</title>
        <authorList>
            <person name="Yamashiro T."/>
            <person name="Shiraishi A."/>
            <person name="Nakayama K."/>
            <person name="Satake H."/>
        </authorList>
    </citation>
    <scope>NUCLEOTIDE SEQUENCE</scope>
</reference>
<gene>
    <name evidence="1" type="ORF">Tco_0923918</name>
</gene>
<dbReference type="Proteomes" id="UP001151760">
    <property type="component" value="Unassembled WGS sequence"/>
</dbReference>
<protein>
    <submittedName>
        <fullName evidence="1">Uncharacterized mitochondrial protein-like protein</fullName>
    </submittedName>
</protein>
<keyword evidence="2" id="KW-1185">Reference proteome</keyword>
<organism evidence="1 2">
    <name type="scientific">Tanacetum coccineum</name>
    <dbReference type="NCBI Taxonomy" id="301880"/>
    <lineage>
        <taxon>Eukaryota</taxon>
        <taxon>Viridiplantae</taxon>
        <taxon>Streptophyta</taxon>
        <taxon>Embryophyta</taxon>
        <taxon>Tracheophyta</taxon>
        <taxon>Spermatophyta</taxon>
        <taxon>Magnoliopsida</taxon>
        <taxon>eudicotyledons</taxon>
        <taxon>Gunneridae</taxon>
        <taxon>Pentapetalae</taxon>
        <taxon>asterids</taxon>
        <taxon>campanulids</taxon>
        <taxon>Asterales</taxon>
        <taxon>Asteraceae</taxon>
        <taxon>Asteroideae</taxon>
        <taxon>Anthemideae</taxon>
        <taxon>Anthemidinae</taxon>
        <taxon>Tanacetum</taxon>
    </lineage>
</organism>